<feature type="transmembrane region" description="Helical" evidence="7">
    <location>
        <begin position="355"/>
        <end position="373"/>
    </location>
</feature>
<evidence type="ECO:0000256" key="4">
    <source>
        <dbReference type="ARBA" id="ARBA00022692"/>
    </source>
</evidence>
<evidence type="ECO:0000313" key="9">
    <source>
        <dbReference type="EMBL" id="CRL28260.1"/>
    </source>
</evidence>
<comment type="subcellular location">
    <subcellularLocation>
        <location evidence="1">Membrane</location>
        <topology evidence="1">Multi-pass membrane protein</topology>
    </subcellularLocation>
</comment>
<keyword evidence="3" id="KW-0808">Transferase</keyword>
<dbReference type="InterPro" id="IPR032805">
    <property type="entry name" value="Wax_synthase_dom"/>
</dbReference>
<feature type="domain" description="Wax synthase" evidence="8">
    <location>
        <begin position="234"/>
        <end position="320"/>
    </location>
</feature>
<name>A0A0G4PPE5_PENC3</name>
<dbReference type="STRING" id="1429867.A0A0G4PPE5"/>
<evidence type="ECO:0000259" key="8">
    <source>
        <dbReference type="Pfam" id="PF13813"/>
    </source>
</evidence>
<evidence type="ECO:0000313" key="10">
    <source>
        <dbReference type="Proteomes" id="UP000053732"/>
    </source>
</evidence>
<dbReference type="AlphaFoldDB" id="A0A0G4PPE5"/>
<keyword evidence="4 7" id="KW-0812">Transmembrane</keyword>
<evidence type="ECO:0000256" key="3">
    <source>
        <dbReference type="ARBA" id="ARBA00022679"/>
    </source>
</evidence>
<dbReference type="GO" id="GO:0006629">
    <property type="term" value="P:lipid metabolic process"/>
    <property type="evidence" value="ECO:0007669"/>
    <property type="project" value="InterPro"/>
</dbReference>
<dbReference type="GO" id="GO:0008374">
    <property type="term" value="F:O-acyltransferase activity"/>
    <property type="evidence" value="ECO:0007669"/>
    <property type="project" value="InterPro"/>
</dbReference>
<dbReference type="PANTHER" id="PTHR31595:SF27">
    <property type="entry name" value="WAX SYNTHASE DOMAIN-CONTAINING PROTEIN-RELATED"/>
    <property type="match status" value="1"/>
</dbReference>
<sequence length="419" mass="47359">MDQYQSNGWLLALFILQGLIPCVILITTPKRSALRYLCIPCMIWIVSQMMYPVQAPGYIPTNLLGSSATFVLTALDLLLINPQAGNDFVDASANTKSFLSRLVKAVQLLTYTRAINTPRQVKNVPPFPAYYNKRDPKLIPRGRFLVRETAIAIWQFLVLDIFGVLASKQAMIDQDEESSVFSVIQWDIPGRELIAQAIQTLITWLVVSRILLSFYYRVASIIFVSLGDSPSNSPPLIGRMADIYTLRNFWGKFWHQLLRLPLTSTSNFLARDVLGLPRSSFVERYTNVFIVFFLSGLTHAILDSLRNVSPWDLWTMSFFLSFVVGYMIEDGVQGLWKRTLGSQNDSGLPVWWQKALGFCWVITWLGVTSPWYFRPGMLRPEEQMGLVPFSVAGFISLSVLKSIVIGGGLVLKFVFEGEI</sequence>
<feature type="transmembrane region" description="Helical" evidence="7">
    <location>
        <begin position="308"/>
        <end position="328"/>
    </location>
</feature>
<accession>A0A0G4PPE5</accession>
<protein>
    <submittedName>
        <fullName evidence="9">Str. FM013</fullName>
    </submittedName>
</protein>
<dbReference type="GO" id="GO:0016020">
    <property type="term" value="C:membrane"/>
    <property type="evidence" value="ECO:0007669"/>
    <property type="project" value="UniProtKB-SubCell"/>
</dbReference>
<dbReference type="PANTHER" id="PTHR31595">
    <property type="entry name" value="LONG-CHAIN-ALCOHOL O-FATTY-ACYLTRANSFERASE 3-RELATED"/>
    <property type="match status" value="1"/>
</dbReference>
<keyword evidence="5 7" id="KW-1133">Transmembrane helix</keyword>
<feature type="transmembrane region" description="Helical" evidence="7">
    <location>
        <begin position="285"/>
        <end position="302"/>
    </location>
</feature>
<dbReference type="EMBL" id="HG793159">
    <property type="protein sequence ID" value="CRL28260.1"/>
    <property type="molecule type" value="Genomic_DNA"/>
</dbReference>
<organism evidence="9 10">
    <name type="scientific">Penicillium camemberti (strain FM 013)</name>
    <dbReference type="NCBI Taxonomy" id="1429867"/>
    <lineage>
        <taxon>Eukaryota</taxon>
        <taxon>Fungi</taxon>
        <taxon>Dikarya</taxon>
        <taxon>Ascomycota</taxon>
        <taxon>Pezizomycotina</taxon>
        <taxon>Eurotiomycetes</taxon>
        <taxon>Eurotiomycetidae</taxon>
        <taxon>Eurotiales</taxon>
        <taxon>Aspergillaceae</taxon>
        <taxon>Penicillium</taxon>
    </lineage>
</organism>
<keyword evidence="10" id="KW-1185">Reference proteome</keyword>
<evidence type="ECO:0000256" key="2">
    <source>
        <dbReference type="ARBA" id="ARBA00007282"/>
    </source>
</evidence>
<evidence type="ECO:0000256" key="5">
    <source>
        <dbReference type="ARBA" id="ARBA00022989"/>
    </source>
</evidence>
<dbReference type="InterPro" id="IPR044851">
    <property type="entry name" value="Wax_synthase"/>
</dbReference>
<feature type="transmembrane region" description="Helical" evidence="7">
    <location>
        <begin position="6"/>
        <end position="26"/>
    </location>
</feature>
<feature type="transmembrane region" description="Helical" evidence="7">
    <location>
        <begin position="63"/>
        <end position="80"/>
    </location>
</feature>
<evidence type="ECO:0000256" key="6">
    <source>
        <dbReference type="ARBA" id="ARBA00023136"/>
    </source>
</evidence>
<feature type="transmembrane region" description="Helical" evidence="7">
    <location>
        <begin position="144"/>
        <end position="166"/>
    </location>
</feature>
<evidence type="ECO:0000256" key="7">
    <source>
        <dbReference type="SAM" id="Phobius"/>
    </source>
</evidence>
<evidence type="ECO:0000256" key="1">
    <source>
        <dbReference type="ARBA" id="ARBA00004141"/>
    </source>
</evidence>
<keyword evidence="6 7" id="KW-0472">Membrane</keyword>
<comment type="similarity">
    <text evidence="2">Belongs to the wax synthase family.</text>
</comment>
<dbReference type="Pfam" id="PF13813">
    <property type="entry name" value="MBOAT_2"/>
    <property type="match status" value="1"/>
</dbReference>
<reference evidence="9 10" key="1">
    <citation type="journal article" date="2014" name="Nat. Commun.">
        <title>Multiple recent horizontal transfers of a large genomic region in cheese making fungi.</title>
        <authorList>
            <person name="Cheeseman K."/>
            <person name="Ropars J."/>
            <person name="Renault P."/>
            <person name="Dupont J."/>
            <person name="Gouzy J."/>
            <person name="Branca A."/>
            <person name="Abraham A.L."/>
            <person name="Ceppi M."/>
            <person name="Conseiller E."/>
            <person name="Debuchy R."/>
            <person name="Malagnac F."/>
            <person name="Goarin A."/>
            <person name="Silar P."/>
            <person name="Lacoste S."/>
            <person name="Sallet E."/>
            <person name="Bensimon A."/>
            <person name="Giraud T."/>
            <person name="Brygoo Y."/>
        </authorList>
    </citation>
    <scope>NUCLEOTIDE SEQUENCE [LARGE SCALE GENOMIC DNA]</scope>
    <source>
        <strain evidence="10">FM 013</strain>
    </source>
</reference>
<proteinExistence type="inferred from homology"/>
<gene>
    <name evidence="9" type="ORF">PCAMFM013_S026g000125</name>
</gene>
<dbReference type="Proteomes" id="UP000053732">
    <property type="component" value="Unassembled WGS sequence"/>
</dbReference>
<feature type="transmembrane region" description="Helical" evidence="7">
    <location>
        <begin position="193"/>
        <end position="212"/>
    </location>
</feature>
<feature type="transmembrane region" description="Helical" evidence="7">
    <location>
        <begin position="393"/>
        <end position="415"/>
    </location>
</feature>